<organism evidence="1">
    <name type="scientific">marine sediment metagenome</name>
    <dbReference type="NCBI Taxonomy" id="412755"/>
    <lineage>
        <taxon>unclassified sequences</taxon>
        <taxon>metagenomes</taxon>
        <taxon>ecological metagenomes</taxon>
    </lineage>
</organism>
<gene>
    <name evidence="1" type="ORF">S01H1_06034</name>
</gene>
<comment type="caution">
    <text evidence="1">The sequence shown here is derived from an EMBL/GenBank/DDBJ whole genome shotgun (WGS) entry which is preliminary data.</text>
</comment>
<evidence type="ECO:0000313" key="1">
    <source>
        <dbReference type="EMBL" id="GAF78055.1"/>
    </source>
</evidence>
<sequence length="71" mass="8062">ILDSELDPAHGELYEIFVPDLPEPAIYLKAACPRNGDIFEGVPEHIKTVKEAQAWRVGIPVDEFVYPERRT</sequence>
<reference evidence="1" key="1">
    <citation type="journal article" date="2014" name="Front. Microbiol.">
        <title>High frequency of phylogenetically diverse reductive dehalogenase-homologous genes in deep subseafloor sedimentary metagenomes.</title>
        <authorList>
            <person name="Kawai M."/>
            <person name="Futagami T."/>
            <person name="Toyoda A."/>
            <person name="Takaki Y."/>
            <person name="Nishi S."/>
            <person name="Hori S."/>
            <person name="Arai W."/>
            <person name="Tsubouchi T."/>
            <person name="Morono Y."/>
            <person name="Uchiyama I."/>
            <person name="Ito T."/>
            <person name="Fujiyama A."/>
            <person name="Inagaki F."/>
            <person name="Takami H."/>
        </authorList>
    </citation>
    <scope>NUCLEOTIDE SEQUENCE</scope>
    <source>
        <strain evidence="1">Expedition CK06-06</strain>
    </source>
</reference>
<accession>X0TPL2</accession>
<name>X0TPL2_9ZZZZ</name>
<dbReference type="AlphaFoldDB" id="X0TPL2"/>
<protein>
    <submittedName>
        <fullName evidence="1">Uncharacterized protein</fullName>
    </submittedName>
</protein>
<dbReference type="EMBL" id="BARS01003131">
    <property type="protein sequence ID" value="GAF78055.1"/>
    <property type="molecule type" value="Genomic_DNA"/>
</dbReference>
<proteinExistence type="predicted"/>
<feature type="non-terminal residue" evidence="1">
    <location>
        <position position="1"/>
    </location>
</feature>